<dbReference type="Proteomes" id="UP001321249">
    <property type="component" value="Unassembled WGS sequence"/>
</dbReference>
<dbReference type="PANTHER" id="PTHR30576:SF20">
    <property type="entry name" value="QUINOVOSAMINEPHOSPHOTRANSFERAE-RELATED"/>
    <property type="match status" value="1"/>
</dbReference>
<keyword evidence="2" id="KW-0472">Membrane</keyword>
<feature type="transmembrane region" description="Helical" evidence="2">
    <location>
        <begin position="12"/>
        <end position="36"/>
    </location>
</feature>
<dbReference type="Proteomes" id="UP001219901">
    <property type="component" value="Chromosome"/>
</dbReference>
<evidence type="ECO:0000313" key="4">
    <source>
        <dbReference type="EMBL" id="MDG0866456.1"/>
    </source>
</evidence>
<reference evidence="6" key="3">
    <citation type="submission" date="2023-06" db="EMBL/GenBank/DDBJ databases">
        <title>Pangenomics reveal diversification of enzyme families and niche specialization in globally abundant SAR202 bacteria.</title>
        <authorList>
            <person name="Saw J.H.W."/>
        </authorList>
    </citation>
    <scope>NUCLEOTIDE SEQUENCE [LARGE SCALE GENOMIC DNA]</scope>
    <source>
        <strain evidence="6">JH1073</strain>
    </source>
</reference>
<dbReference type="PANTHER" id="PTHR30576">
    <property type="entry name" value="COLANIC BIOSYNTHESIS UDP-GLUCOSE LIPID CARRIER TRANSFERASE"/>
    <property type="match status" value="1"/>
</dbReference>
<keyword evidence="2" id="KW-1133">Transmembrane helix</keyword>
<comment type="similarity">
    <text evidence="1">Belongs to the bacterial sugar transferase family.</text>
</comment>
<dbReference type="AlphaFoldDB" id="A0AAJ5ZD85"/>
<proteinExistence type="inferred from homology"/>
<gene>
    <name evidence="4" type="ORF">GKO46_05135</name>
    <name evidence="5" type="ORF">GKO48_04125</name>
</gene>
<evidence type="ECO:0000313" key="5">
    <source>
        <dbReference type="EMBL" id="WFG38830.1"/>
    </source>
</evidence>
<evidence type="ECO:0000259" key="3">
    <source>
        <dbReference type="Pfam" id="PF02397"/>
    </source>
</evidence>
<dbReference type="GO" id="GO:0016780">
    <property type="term" value="F:phosphotransferase activity, for other substituted phosphate groups"/>
    <property type="evidence" value="ECO:0007669"/>
    <property type="project" value="TreeGrafter"/>
</dbReference>
<keyword evidence="6" id="KW-1185">Reference proteome</keyword>
<keyword evidence="2" id="KW-0812">Transmembrane</keyword>
<evidence type="ECO:0000313" key="7">
    <source>
        <dbReference type="Proteomes" id="UP001321249"/>
    </source>
</evidence>
<evidence type="ECO:0000256" key="1">
    <source>
        <dbReference type="ARBA" id="ARBA00006464"/>
    </source>
</evidence>
<dbReference type="EMBL" id="WMBE01000001">
    <property type="protein sequence ID" value="MDG0866456.1"/>
    <property type="molecule type" value="Genomic_DNA"/>
</dbReference>
<protein>
    <submittedName>
        <fullName evidence="5">Sugar transferase</fullName>
    </submittedName>
</protein>
<reference evidence="5" key="2">
    <citation type="journal article" date="2023" name="Nat. Commun.">
        <title>Cultivation of marine bacteria of the SAR202 clade.</title>
        <authorList>
            <person name="Lim Y."/>
            <person name="Seo J.H."/>
            <person name="Giovannoni S.J."/>
            <person name="Kang I."/>
            <person name="Cho J.C."/>
        </authorList>
    </citation>
    <scope>NUCLEOTIDE SEQUENCE</scope>
    <source>
        <strain evidence="5">JH1073</strain>
    </source>
</reference>
<accession>A0AAJ5ZD85</accession>
<dbReference type="InterPro" id="IPR003362">
    <property type="entry name" value="Bact_transf"/>
</dbReference>
<organism evidence="5 6">
    <name type="scientific">Candidatus Lucifugimonas marina</name>
    <dbReference type="NCBI Taxonomy" id="3038979"/>
    <lineage>
        <taxon>Bacteria</taxon>
        <taxon>Bacillati</taxon>
        <taxon>Chloroflexota</taxon>
        <taxon>Dehalococcoidia</taxon>
        <taxon>SAR202 cluster</taxon>
        <taxon>Candidatus Lucifugimonadales</taxon>
        <taxon>Candidatus Lucifugimonadaceae</taxon>
        <taxon>Candidatus Lucifugimonas</taxon>
    </lineage>
</organism>
<reference evidence="6 7" key="1">
    <citation type="submission" date="2019-11" db="EMBL/GenBank/DDBJ databases">
        <authorList>
            <person name="Cho J.-C."/>
        </authorList>
    </citation>
    <scope>NUCLEOTIDE SEQUENCE [LARGE SCALE GENOMIC DNA]</scope>
    <source>
        <strain evidence="5 6">JH1073</strain>
        <strain evidence="4 7">JH702</strain>
    </source>
</reference>
<feature type="domain" description="Bacterial sugar transferase" evidence="3">
    <location>
        <begin position="6"/>
        <end position="200"/>
    </location>
</feature>
<evidence type="ECO:0000313" key="6">
    <source>
        <dbReference type="Proteomes" id="UP001219901"/>
    </source>
</evidence>
<dbReference type="EMBL" id="CP046147">
    <property type="protein sequence ID" value="WFG38830.1"/>
    <property type="molecule type" value="Genomic_DNA"/>
</dbReference>
<sequence length="204" mass="23471">MYCLAKRTFDLIFSIAGLIIFSPVLLITALVVLLTLGRPVLYSPQRAGRRSGKSDTLITVRKFRSMRMAEGPSSHHSGDDDPRVTTVGRWMRKFKLDELPQLWNVAKGDMSFVGPRPETPDYTKLYTEEQKVILDLRPGITDFASIEFADLGSILAGDDPDKIYFEKVWDRKMALRMKYVEQRTFWIDLKLIFLTFAAVFNRKK</sequence>
<dbReference type="Pfam" id="PF02397">
    <property type="entry name" value="Bac_transf"/>
    <property type="match status" value="1"/>
</dbReference>
<keyword evidence="5" id="KW-0808">Transferase</keyword>
<name>A0AAJ5ZD85_9CHLR</name>
<evidence type="ECO:0000256" key="2">
    <source>
        <dbReference type="SAM" id="Phobius"/>
    </source>
</evidence>